<accession>A0A6A7BNS5</accession>
<name>A0A6A7BNS5_9PLEO</name>
<proteinExistence type="predicted"/>
<evidence type="ECO:0000313" key="4">
    <source>
        <dbReference type="Proteomes" id="UP000799423"/>
    </source>
</evidence>
<sequence length="223" mass="24690">MQPAFSVITLAVKLPGGVILVMTNPDCSVYIDGFIQLQKSTATKKRETAVQPHQAVREGLDKFHDDASLGCTFEEVNLSGGTYAGPVAINPSASMLMKWGKDRRGNRLLKRTEAAQAKPGKNQAGTIEEAKRDSTSGRPARPAQEQVFRRAHGLPKIKREPLQGPSSFATFARPRWESYLSLDTMDEDEEQMVEKTLFDGFTVVEEEGVVNEDDDFDERENGD</sequence>
<feature type="region of interest" description="Disordered" evidence="1">
    <location>
        <begin position="113"/>
        <end position="146"/>
    </location>
</feature>
<organism evidence="3 4">
    <name type="scientific">Plenodomus tracheiphilus IPT5</name>
    <dbReference type="NCBI Taxonomy" id="1408161"/>
    <lineage>
        <taxon>Eukaryota</taxon>
        <taxon>Fungi</taxon>
        <taxon>Dikarya</taxon>
        <taxon>Ascomycota</taxon>
        <taxon>Pezizomycotina</taxon>
        <taxon>Dothideomycetes</taxon>
        <taxon>Pleosporomycetidae</taxon>
        <taxon>Pleosporales</taxon>
        <taxon>Pleosporineae</taxon>
        <taxon>Leptosphaeriaceae</taxon>
        <taxon>Plenodomus</taxon>
    </lineage>
</organism>
<dbReference type="Proteomes" id="UP000799423">
    <property type="component" value="Unassembled WGS sequence"/>
</dbReference>
<dbReference type="AlphaFoldDB" id="A0A6A7BNS5"/>
<feature type="signal peptide" evidence="2">
    <location>
        <begin position="1"/>
        <end position="19"/>
    </location>
</feature>
<evidence type="ECO:0000313" key="3">
    <source>
        <dbReference type="EMBL" id="KAF2856059.1"/>
    </source>
</evidence>
<reference evidence="3" key="1">
    <citation type="submission" date="2020-01" db="EMBL/GenBank/DDBJ databases">
        <authorList>
            <consortium name="DOE Joint Genome Institute"/>
            <person name="Haridas S."/>
            <person name="Albert R."/>
            <person name="Binder M."/>
            <person name="Bloem J."/>
            <person name="Labutti K."/>
            <person name="Salamov A."/>
            <person name="Andreopoulos B."/>
            <person name="Baker S.E."/>
            <person name="Barry K."/>
            <person name="Bills G."/>
            <person name="Bluhm B.H."/>
            <person name="Cannon C."/>
            <person name="Castanera R."/>
            <person name="Culley D.E."/>
            <person name="Daum C."/>
            <person name="Ezra D."/>
            <person name="Gonzalez J.B."/>
            <person name="Henrissat B."/>
            <person name="Kuo A."/>
            <person name="Liang C."/>
            <person name="Lipzen A."/>
            <person name="Lutzoni F."/>
            <person name="Magnuson J."/>
            <person name="Mondo S."/>
            <person name="Nolan M."/>
            <person name="Ohm R."/>
            <person name="Pangilinan J."/>
            <person name="Park H.-J."/>
            <person name="Ramirez L."/>
            <person name="Alfaro M."/>
            <person name="Sun H."/>
            <person name="Tritt A."/>
            <person name="Yoshinaga Y."/>
            <person name="Zwiers L.-H."/>
            <person name="Turgeon B.G."/>
            <person name="Goodwin S.B."/>
            <person name="Spatafora J.W."/>
            <person name="Crous P.W."/>
            <person name="Grigoriev I.V."/>
        </authorList>
    </citation>
    <scope>NUCLEOTIDE SEQUENCE</scope>
    <source>
        <strain evidence="3">IPT5</strain>
    </source>
</reference>
<evidence type="ECO:0000256" key="1">
    <source>
        <dbReference type="SAM" id="MobiDB-lite"/>
    </source>
</evidence>
<protein>
    <submittedName>
        <fullName evidence="3">Uncharacterized protein</fullName>
    </submittedName>
</protein>
<dbReference type="EMBL" id="MU006289">
    <property type="protein sequence ID" value="KAF2856059.1"/>
    <property type="molecule type" value="Genomic_DNA"/>
</dbReference>
<feature type="chain" id="PRO_5025444395" evidence="2">
    <location>
        <begin position="20"/>
        <end position="223"/>
    </location>
</feature>
<keyword evidence="2" id="KW-0732">Signal</keyword>
<keyword evidence="4" id="KW-1185">Reference proteome</keyword>
<evidence type="ECO:0000256" key="2">
    <source>
        <dbReference type="SAM" id="SignalP"/>
    </source>
</evidence>
<gene>
    <name evidence="3" type="ORF">T440DRAFT_513151</name>
</gene>